<keyword evidence="2" id="KW-1133">Transmembrane helix</keyword>
<dbReference type="RefSeq" id="WP_340288716.1">
    <property type="nucleotide sequence ID" value="NZ_JBBEOI010000003.1"/>
</dbReference>
<gene>
    <name evidence="3" type="ORF">ACFOLH_02895</name>
</gene>
<protein>
    <submittedName>
        <fullName evidence="3">Uncharacterized protein</fullName>
    </submittedName>
</protein>
<evidence type="ECO:0000256" key="1">
    <source>
        <dbReference type="SAM" id="MobiDB-lite"/>
    </source>
</evidence>
<dbReference type="EMBL" id="JBHRWW010000001">
    <property type="protein sequence ID" value="MFC3687283.1"/>
    <property type="molecule type" value="Genomic_DNA"/>
</dbReference>
<feature type="region of interest" description="Disordered" evidence="1">
    <location>
        <begin position="286"/>
        <end position="345"/>
    </location>
</feature>
<keyword evidence="2" id="KW-0472">Membrane</keyword>
<feature type="compositionally biased region" description="Low complexity" evidence="1">
    <location>
        <begin position="289"/>
        <end position="315"/>
    </location>
</feature>
<keyword evidence="4" id="KW-1185">Reference proteome</keyword>
<reference evidence="4" key="1">
    <citation type="journal article" date="2019" name="Int. J. Syst. Evol. Microbiol.">
        <title>The Global Catalogue of Microorganisms (GCM) 10K type strain sequencing project: providing services to taxonomists for standard genome sequencing and annotation.</title>
        <authorList>
            <consortium name="The Broad Institute Genomics Platform"/>
            <consortium name="The Broad Institute Genome Sequencing Center for Infectious Disease"/>
            <person name="Wu L."/>
            <person name="Ma J."/>
        </authorList>
    </citation>
    <scope>NUCLEOTIDE SEQUENCE [LARGE SCALE GENOMIC DNA]</scope>
    <source>
        <strain evidence="4">NCAIM B.02333</strain>
    </source>
</reference>
<dbReference type="Proteomes" id="UP001595685">
    <property type="component" value="Unassembled WGS sequence"/>
</dbReference>
<proteinExistence type="predicted"/>
<feature type="transmembrane region" description="Helical" evidence="2">
    <location>
        <begin position="21"/>
        <end position="45"/>
    </location>
</feature>
<keyword evidence="2" id="KW-0812">Transmembrane</keyword>
<evidence type="ECO:0000256" key="2">
    <source>
        <dbReference type="SAM" id="Phobius"/>
    </source>
</evidence>
<sequence>MSRFAGTATRPGGGEAWSRQRLLGVLAAVVVTALLLVFGLVQAIYLTVVGDLAAAEPAAEANGQVEDAQTRRNRIAAAPMLEVTPGDAQPAVPAATSAPVLVVPPATTAGPAGVPSGFPRTPEGAVAQLAAIESSVFQAMSIPLTVQIHEQWTLPATGTDRPDTPAGEGDAAGVAGWEITQHVQSFLGTAQMGPEKDLTTTVTVTPAAAQVKGVDGQDWVLACVLLEVRAVIVTEARLGFGHCERMQWQDGRWLIGPGEPPARAPSTWPGSQLSLDAGWRTWVEADSETTGSTTTGNTTTGNTTTGNTTATTTGDTTRDSSGAATSPGPDGPWRQDTTEGNGSDA</sequence>
<evidence type="ECO:0000313" key="3">
    <source>
        <dbReference type="EMBL" id="MFC3687283.1"/>
    </source>
</evidence>
<comment type="caution">
    <text evidence="3">The sequence shown here is derived from an EMBL/GenBank/DDBJ whole genome shotgun (WGS) entry which is preliminary data.</text>
</comment>
<evidence type="ECO:0000313" key="4">
    <source>
        <dbReference type="Proteomes" id="UP001595685"/>
    </source>
</evidence>
<name>A0ABV7WFL2_9MICO</name>
<organism evidence="3 4">
    <name type="scientific">Aquipuribacter hungaricus</name>
    <dbReference type="NCBI Taxonomy" id="545624"/>
    <lineage>
        <taxon>Bacteria</taxon>
        <taxon>Bacillati</taxon>
        <taxon>Actinomycetota</taxon>
        <taxon>Actinomycetes</taxon>
        <taxon>Micrococcales</taxon>
        <taxon>Intrasporangiaceae</taxon>
        <taxon>Aquipuribacter</taxon>
    </lineage>
</organism>
<accession>A0ABV7WFL2</accession>